<gene>
    <name evidence="1" type="ORF">CTRU02_210863</name>
</gene>
<protein>
    <submittedName>
        <fullName evidence="1">Uncharacterized protein</fullName>
    </submittedName>
</protein>
<name>A0ACC3YQ55_COLTU</name>
<dbReference type="EMBL" id="VUJX02000007">
    <property type="protein sequence ID" value="KAL0934064.1"/>
    <property type="molecule type" value="Genomic_DNA"/>
</dbReference>
<proteinExistence type="predicted"/>
<reference evidence="1 2" key="1">
    <citation type="journal article" date="2020" name="Phytopathology">
        <title>Genome Sequence Resources of Colletotrichum truncatum, C. plurivorum, C. musicola, and C. sojae: Four Species Pathogenic to Soybean (Glycine max).</title>
        <authorList>
            <person name="Rogerio F."/>
            <person name="Boufleur T.R."/>
            <person name="Ciampi-Guillardi M."/>
            <person name="Sukno S.A."/>
            <person name="Thon M.R."/>
            <person name="Massola Junior N.S."/>
            <person name="Baroncelli R."/>
        </authorList>
    </citation>
    <scope>NUCLEOTIDE SEQUENCE [LARGE SCALE GENOMIC DNA]</scope>
    <source>
        <strain evidence="1 2">CMES1059</strain>
    </source>
</reference>
<sequence length="128" mass="14425">MAKLKSTLEAHKVTLGLALDMISFTALRDVQHDTFAAKQNTEVIMRDSKEILEAIAKLQTKSLGNSREISNSYSLSRYLNELTTYTESVYEYAESNLEEISIFSPTDTHQSLPSSPAIIACHHRQFQD</sequence>
<dbReference type="Proteomes" id="UP000805649">
    <property type="component" value="Unassembled WGS sequence"/>
</dbReference>
<keyword evidence="2" id="KW-1185">Reference proteome</keyword>
<comment type="caution">
    <text evidence="1">The sequence shown here is derived from an EMBL/GenBank/DDBJ whole genome shotgun (WGS) entry which is preliminary data.</text>
</comment>
<evidence type="ECO:0000313" key="1">
    <source>
        <dbReference type="EMBL" id="KAL0934064.1"/>
    </source>
</evidence>
<accession>A0ACC3YQ55</accession>
<organism evidence="1 2">
    <name type="scientific">Colletotrichum truncatum</name>
    <name type="common">Anthracnose fungus</name>
    <name type="synonym">Colletotrichum capsici</name>
    <dbReference type="NCBI Taxonomy" id="5467"/>
    <lineage>
        <taxon>Eukaryota</taxon>
        <taxon>Fungi</taxon>
        <taxon>Dikarya</taxon>
        <taxon>Ascomycota</taxon>
        <taxon>Pezizomycotina</taxon>
        <taxon>Sordariomycetes</taxon>
        <taxon>Hypocreomycetidae</taxon>
        <taxon>Glomerellales</taxon>
        <taxon>Glomerellaceae</taxon>
        <taxon>Colletotrichum</taxon>
        <taxon>Colletotrichum truncatum species complex</taxon>
    </lineage>
</organism>
<evidence type="ECO:0000313" key="2">
    <source>
        <dbReference type="Proteomes" id="UP000805649"/>
    </source>
</evidence>